<evidence type="ECO:0000313" key="2">
    <source>
        <dbReference type="EMBL" id="CEM46884.1"/>
    </source>
</evidence>
<dbReference type="InterPro" id="IPR011051">
    <property type="entry name" value="RmlC_Cupin_sf"/>
</dbReference>
<dbReference type="EMBL" id="CDMZ01003583">
    <property type="protein sequence ID" value="CEM46884.1"/>
    <property type="molecule type" value="Genomic_DNA"/>
</dbReference>
<dbReference type="VEuPathDB" id="CryptoDB:Cvel_30618"/>
<dbReference type="PANTHER" id="PTHR21047:SF2">
    <property type="entry name" value="THYMIDINE DIPHOSPHO-4-KETO-RHAMNOSE 3,5-EPIMERASE"/>
    <property type="match status" value="1"/>
</dbReference>
<dbReference type="InterPro" id="IPR000888">
    <property type="entry name" value="RmlC-like"/>
</dbReference>
<feature type="domain" description="NAD-dependent epimerase/dehydratase" evidence="1">
    <location>
        <begin position="201"/>
        <end position="347"/>
    </location>
</feature>
<dbReference type="Gene3D" id="2.60.120.10">
    <property type="entry name" value="Jelly Rolls"/>
    <property type="match status" value="1"/>
</dbReference>
<dbReference type="Pfam" id="PF01370">
    <property type="entry name" value="Epimerase"/>
    <property type="match status" value="1"/>
</dbReference>
<dbReference type="GO" id="GO:0005829">
    <property type="term" value="C:cytosol"/>
    <property type="evidence" value="ECO:0007669"/>
    <property type="project" value="TreeGrafter"/>
</dbReference>
<dbReference type="AlphaFoldDB" id="A0A0G4HR68"/>
<evidence type="ECO:0000259" key="1">
    <source>
        <dbReference type="Pfam" id="PF01370"/>
    </source>
</evidence>
<protein>
    <recommendedName>
        <fullName evidence="1">NAD-dependent epimerase/dehydratase domain-containing protein</fullName>
    </recommendedName>
</protein>
<proteinExistence type="predicted"/>
<dbReference type="Pfam" id="PF00908">
    <property type="entry name" value="dTDP_sugar_isom"/>
    <property type="match status" value="1"/>
</dbReference>
<dbReference type="GO" id="GO:0008830">
    <property type="term" value="F:dTDP-4-dehydrorhamnose 3,5-epimerase activity"/>
    <property type="evidence" value="ECO:0007669"/>
    <property type="project" value="InterPro"/>
</dbReference>
<accession>A0A0G4HR68</accession>
<organism evidence="2">
    <name type="scientific">Chromera velia CCMP2878</name>
    <dbReference type="NCBI Taxonomy" id="1169474"/>
    <lineage>
        <taxon>Eukaryota</taxon>
        <taxon>Sar</taxon>
        <taxon>Alveolata</taxon>
        <taxon>Colpodellida</taxon>
        <taxon>Chromeraceae</taxon>
        <taxon>Chromera</taxon>
    </lineage>
</organism>
<dbReference type="GO" id="GO:0000271">
    <property type="term" value="P:polysaccharide biosynthetic process"/>
    <property type="evidence" value="ECO:0007669"/>
    <property type="project" value="TreeGrafter"/>
</dbReference>
<dbReference type="SUPFAM" id="SSF51182">
    <property type="entry name" value="RmlC-like cupins"/>
    <property type="match status" value="1"/>
</dbReference>
<gene>
    <name evidence="2" type="ORF">Cvel_30618</name>
</gene>
<dbReference type="InterPro" id="IPR036291">
    <property type="entry name" value="NAD(P)-bd_dom_sf"/>
</dbReference>
<dbReference type="CDD" id="cd00438">
    <property type="entry name" value="cupin_RmlC"/>
    <property type="match status" value="1"/>
</dbReference>
<dbReference type="SUPFAM" id="SSF51735">
    <property type="entry name" value="NAD(P)-binding Rossmann-fold domains"/>
    <property type="match status" value="1"/>
</dbReference>
<dbReference type="InterPro" id="IPR001509">
    <property type="entry name" value="Epimerase_deHydtase"/>
</dbReference>
<dbReference type="InterPro" id="IPR014710">
    <property type="entry name" value="RmlC-like_jellyroll"/>
</dbReference>
<reference evidence="2" key="1">
    <citation type="submission" date="2014-11" db="EMBL/GenBank/DDBJ databases">
        <authorList>
            <person name="Otto D Thomas"/>
            <person name="Naeem Raeece"/>
        </authorList>
    </citation>
    <scope>NUCLEOTIDE SEQUENCE</scope>
</reference>
<sequence length="489" mass="54287">MSKAEIEGLVVGTHPIYKDDRGSFTELYNVKTCAEGMTPDSVSPHPIRQISVSVSHKNVLRGLHCSPYAKLIKCRKGHLFDVSVDLRKNSPTFLNKVSVELSGEDDKTIFVPPGCAHGFLSLENGTEIEYMQFGSYNKQADVECNCLDPALNISWPAPLDGAKDYIMSDKDRQSPLLKEVEETAQKIGRASPHETKRADFLVLGATGLFGTQVCKGLEKQGRTFSVSSVRVNDMVALEQELERVKPKFVVCAAGLAGKPNIDWCEKNREETIMVNIVGQLNVADACRKRGIHCTLFGTGSLYQRTDQKDNFSENDAPNFTGNFYSRMRIQLESLLEPFPNVLNLRVVFPICQDMHERSVVAKLVKYPKIVSVPTSFTVTDDLFPLIPLMAEKGLTGNFNFTNPGVTTNKEILELWKKFVDPQHSWVDVDPSNQGQVTAANRCYAQLDVSKLLAHFDMQCALRRIDLIGMQASSSPPPMNACSGLSSKPY</sequence>
<dbReference type="PANTHER" id="PTHR21047">
    <property type="entry name" value="DTDP-6-DEOXY-D-GLUCOSE-3,5 EPIMERASE"/>
    <property type="match status" value="1"/>
</dbReference>
<dbReference type="Gene3D" id="3.40.50.720">
    <property type="entry name" value="NAD(P)-binding Rossmann-like Domain"/>
    <property type="match status" value="1"/>
</dbReference>
<name>A0A0G4HR68_9ALVE</name>